<keyword evidence="3" id="KW-1185">Reference proteome</keyword>
<feature type="transmembrane region" description="Helical" evidence="1">
    <location>
        <begin position="235"/>
        <end position="254"/>
    </location>
</feature>
<evidence type="ECO:0000313" key="3">
    <source>
        <dbReference type="Proteomes" id="UP000254492"/>
    </source>
</evidence>
<keyword evidence="1" id="KW-0812">Transmembrane</keyword>
<feature type="transmembrane region" description="Helical" evidence="1">
    <location>
        <begin position="144"/>
        <end position="167"/>
    </location>
</feature>
<feature type="transmembrane region" description="Helical" evidence="1">
    <location>
        <begin position="114"/>
        <end position="132"/>
    </location>
</feature>
<proteinExistence type="predicted"/>
<dbReference type="Proteomes" id="UP000254492">
    <property type="component" value="Unassembled WGS sequence"/>
</dbReference>
<keyword evidence="1" id="KW-1133">Transmembrane helix</keyword>
<keyword evidence="1" id="KW-0472">Membrane</keyword>
<name>A0ABX9I2Y2_9LACO</name>
<evidence type="ECO:0000313" key="2">
    <source>
        <dbReference type="EMBL" id="RDS59068.1"/>
    </source>
</evidence>
<feature type="transmembrane region" description="Helical" evidence="1">
    <location>
        <begin position="27"/>
        <end position="46"/>
    </location>
</feature>
<protein>
    <recommendedName>
        <fullName evidence="4">Sodium:glutamate symporter</fullName>
    </recommendedName>
</protein>
<organism evidence="2 3">
    <name type="scientific">Weissella thailandensis</name>
    <dbReference type="NCBI Taxonomy" id="89061"/>
    <lineage>
        <taxon>Bacteria</taxon>
        <taxon>Bacillati</taxon>
        <taxon>Bacillota</taxon>
        <taxon>Bacilli</taxon>
        <taxon>Lactobacillales</taxon>
        <taxon>Lactobacillaceae</taxon>
        <taxon>Weissella</taxon>
    </lineage>
</organism>
<feature type="transmembrane region" description="Helical" evidence="1">
    <location>
        <begin position="58"/>
        <end position="78"/>
    </location>
</feature>
<feature type="transmembrane region" description="Helical" evidence="1">
    <location>
        <begin position="290"/>
        <end position="316"/>
    </location>
</feature>
<reference evidence="2 3" key="1">
    <citation type="submission" date="2018-07" db="EMBL/GenBank/DDBJ databases">
        <title>Genome-based reclassification of Weissella jogaejeotgali as Weissella thailandensis.</title>
        <authorList>
            <person name="Chun J."/>
            <person name="Kim B.-Y."/>
            <person name="Kwak M.-J."/>
        </authorList>
    </citation>
    <scope>NUCLEOTIDE SEQUENCE [LARGE SCALE GENOMIC DNA]</scope>
    <source>
        <strain evidence="2 3">KCTC 3751</strain>
    </source>
</reference>
<comment type="caution">
    <text evidence="2">The sequence shown here is derived from an EMBL/GenBank/DDBJ whole genome shotgun (WGS) entry which is preliminary data.</text>
</comment>
<feature type="transmembrane region" description="Helical" evidence="1">
    <location>
        <begin position="369"/>
        <end position="389"/>
    </location>
</feature>
<evidence type="ECO:0000256" key="1">
    <source>
        <dbReference type="SAM" id="Phobius"/>
    </source>
</evidence>
<dbReference type="InterPro" id="IPR049576">
    <property type="entry name" value="HDC-like"/>
</dbReference>
<dbReference type="RefSeq" id="WP_115471402.1">
    <property type="nucleotide sequence ID" value="NZ_BJEC01000015.1"/>
</dbReference>
<dbReference type="EMBL" id="QRAY01000014">
    <property type="protein sequence ID" value="RDS59068.1"/>
    <property type="molecule type" value="Genomic_DNA"/>
</dbReference>
<gene>
    <name evidence="2" type="ORF">DWV05_07815</name>
</gene>
<feature type="transmembrane region" description="Helical" evidence="1">
    <location>
        <begin position="84"/>
        <end position="107"/>
    </location>
</feature>
<evidence type="ECO:0008006" key="4">
    <source>
        <dbReference type="Google" id="ProtNLM"/>
    </source>
</evidence>
<sequence length="392" mass="42676">MENLLFFCFVMAAMFIGECISTRTKSWIPSIFVTALIFLIGFWTVLPKDLIAKASYSTPFINICIGLLLVHLGTLMNLKKLLQQWKAVCIALIGVAGTMLLTLSIGLAFFGKNLVLATVPTLTGGLVSAALMTQGIKSVGLTAIVAYPVAMFVVHHIVSFPLISLMLKQEGHRLQKVYANDPTKAQASVINDKTDESKRHQFFSFGKDYETSAFIMAKVALIAAISYWISDLVGGSINANVLCLIFGVVFHEIGFLDDNAMNKAGVFNWLMYGLLAYILAELNATTPQTIGQILLPVITLIALGLIGMFIASFLLAKPFGMSRQMAFACSLTALCGFPSDYILTTDVVNNLTKDKQEQVFLLDNMLPKMLVGGFATVSVAAVFVASFFLKML</sequence>
<dbReference type="CDD" id="cd21416">
    <property type="entry name" value="HDC_protein"/>
    <property type="match status" value="1"/>
</dbReference>
<feature type="transmembrane region" description="Helical" evidence="1">
    <location>
        <begin position="209"/>
        <end position="229"/>
    </location>
</feature>
<accession>A0ABX9I2Y2</accession>
<feature type="transmembrane region" description="Helical" evidence="1">
    <location>
        <begin position="266"/>
        <end position="284"/>
    </location>
</feature>